<dbReference type="InterPro" id="IPR037523">
    <property type="entry name" value="VOC_core"/>
</dbReference>
<feature type="domain" description="VOC" evidence="1">
    <location>
        <begin position="7"/>
        <end position="124"/>
    </location>
</feature>
<dbReference type="EMBL" id="JACJVO010000028">
    <property type="protein sequence ID" value="MBB6733607.1"/>
    <property type="molecule type" value="Genomic_DNA"/>
</dbReference>
<comment type="caution">
    <text evidence="2">The sequence shown here is derived from an EMBL/GenBank/DDBJ whole genome shotgun (WGS) entry which is preliminary data.</text>
</comment>
<dbReference type="AlphaFoldDB" id="A0A7X0SP56"/>
<dbReference type="Proteomes" id="UP000564644">
    <property type="component" value="Unassembled WGS sequence"/>
</dbReference>
<dbReference type="Gene3D" id="3.10.180.10">
    <property type="entry name" value="2,3-Dihydroxybiphenyl 1,2-Dioxygenase, domain 1"/>
    <property type="match status" value="1"/>
</dbReference>
<evidence type="ECO:0000259" key="1">
    <source>
        <dbReference type="PROSITE" id="PS51819"/>
    </source>
</evidence>
<dbReference type="SUPFAM" id="SSF54593">
    <property type="entry name" value="Glyoxalase/Bleomycin resistance protein/Dihydroxybiphenyl dioxygenase"/>
    <property type="match status" value="1"/>
</dbReference>
<reference evidence="2 3" key="1">
    <citation type="submission" date="2020-08" db="EMBL/GenBank/DDBJ databases">
        <title>Cohnella phylogeny.</title>
        <authorList>
            <person name="Dunlap C."/>
        </authorList>
    </citation>
    <scope>NUCLEOTIDE SEQUENCE [LARGE SCALE GENOMIC DNA]</scope>
    <source>
        <strain evidence="2 3">CBP 2801</strain>
    </source>
</reference>
<dbReference type="Pfam" id="PF00903">
    <property type="entry name" value="Glyoxalase"/>
    <property type="match status" value="1"/>
</dbReference>
<dbReference type="InterPro" id="IPR029068">
    <property type="entry name" value="Glyas_Bleomycin-R_OHBP_Dase"/>
</dbReference>
<evidence type="ECO:0000313" key="2">
    <source>
        <dbReference type="EMBL" id="MBB6733607.1"/>
    </source>
</evidence>
<gene>
    <name evidence="2" type="ORF">H7C18_22025</name>
</gene>
<dbReference type="InterPro" id="IPR004360">
    <property type="entry name" value="Glyas_Fos-R_dOase_dom"/>
</dbReference>
<dbReference type="PANTHER" id="PTHR36503:SF1">
    <property type="entry name" value="BLR2520 PROTEIN"/>
    <property type="match status" value="1"/>
</dbReference>
<dbReference type="RefSeq" id="WP_185131268.1">
    <property type="nucleotide sequence ID" value="NZ_JACJVO010000028.1"/>
</dbReference>
<dbReference type="PROSITE" id="PS51819">
    <property type="entry name" value="VOC"/>
    <property type="match status" value="1"/>
</dbReference>
<accession>A0A7X0SP56</accession>
<protein>
    <submittedName>
        <fullName evidence="2">VOC family protein</fullName>
    </submittedName>
</protein>
<proteinExistence type="predicted"/>
<dbReference type="PANTHER" id="PTHR36503">
    <property type="entry name" value="BLR2520 PROTEIN"/>
    <property type="match status" value="1"/>
</dbReference>
<organism evidence="2 3">
    <name type="scientific">Cohnella zeiphila</name>
    <dbReference type="NCBI Taxonomy" id="2761120"/>
    <lineage>
        <taxon>Bacteria</taxon>
        <taxon>Bacillati</taxon>
        <taxon>Bacillota</taxon>
        <taxon>Bacilli</taxon>
        <taxon>Bacillales</taxon>
        <taxon>Paenibacillaceae</taxon>
        <taxon>Cohnella</taxon>
    </lineage>
</organism>
<name>A0A7X0SP56_9BACL</name>
<keyword evidence="3" id="KW-1185">Reference proteome</keyword>
<evidence type="ECO:0000313" key="3">
    <source>
        <dbReference type="Proteomes" id="UP000564644"/>
    </source>
</evidence>
<sequence>MSNAVLSGPSMVLLVRDLEKSVAFYKRLGFQYELVGGPSVQHVHMTRDSIVFILHPAANPEEVRPSSSVEGGLYFDAFCYGDVRKLLEEFREAGIEIVNGPDLNDFFSEFTIQDPDGYRIAFGG</sequence>